<dbReference type="Proteomes" id="UP000004277">
    <property type="component" value="Unassembled WGS sequence"/>
</dbReference>
<gene>
    <name evidence="1" type="ORF">MW7_007330</name>
</gene>
<evidence type="ECO:0000313" key="1">
    <source>
        <dbReference type="EMBL" id="TMS58527.1"/>
    </source>
</evidence>
<organism evidence="1 2">
    <name type="scientific">Imbroritus primus</name>
    <dbReference type="NCBI Taxonomy" id="3058603"/>
    <lineage>
        <taxon>Bacteria</taxon>
        <taxon>Pseudomonadati</taxon>
        <taxon>Pseudomonadota</taxon>
        <taxon>Betaproteobacteria</taxon>
        <taxon>Burkholderiales</taxon>
        <taxon>Burkholderiaceae</taxon>
        <taxon>Imbroritus</taxon>
    </lineage>
</organism>
<protein>
    <submittedName>
        <fullName evidence="1">Head-tail adaptor protein</fullName>
    </submittedName>
</protein>
<name>A0ACD3SQK1_9BURK</name>
<comment type="caution">
    <text evidence="1">The sequence shown here is derived from an EMBL/GenBank/DDBJ whole genome shotgun (WGS) entry which is preliminary data.</text>
</comment>
<dbReference type="EMBL" id="AKCV02000015">
    <property type="protein sequence ID" value="TMS58527.1"/>
    <property type="molecule type" value="Genomic_DNA"/>
</dbReference>
<keyword evidence="2" id="KW-1185">Reference proteome</keyword>
<sequence length="111" mass="12245">MLAPKLRHRITIERMVETQDPNTGAITEAWTVFEGDVPADVLPMSSGEVLKAGAAQSTARYRFVIRYLPGLVGKMRVVHDGLYFNIIGEPIPDATLRRHMTLVAEAGLRDG</sequence>
<proteinExistence type="predicted"/>
<reference evidence="1" key="1">
    <citation type="submission" date="2019-05" db="EMBL/GenBank/DDBJ databases">
        <title>Revised genome assembly of Burkholderiaceae (previously Ralstonia) sp. PBA.</title>
        <authorList>
            <person name="Gan H.M."/>
        </authorList>
    </citation>
    <scope>NUCLEOTIDE SEQUENCE</scope>
    <source>
        <strain evidence="1">PBA</strain>
    </source>
</reference>
<evidence type="ECO:0000313" key="2">
    <source>
        <dbReference type="Proteomes" id="UP000004277"/>
    </source>
</evidence>
<accession>A0ACD3SQK1</accession>